<dbReference type="GO" id="GO:0051301">
    <property type="term" value="P:cell division"/>
    <property type="evidence" value="ECO:0007669"/>
    <property type="project" value="UniProtKB-KW"/>
</dbReference>
<dbReference type="GO" id="GO:0016538">
    <property type="term" value="F:cyclin-dependent protein serine/threonine kinase regulator activity"/>
    <property type="evidence" value="ECO:0007669"/>
    <property type="project" value="InterPro"/>
</dbReference>
<organism evidence="7 8">
    <name type="scientific">Exocentrus adspersus</name>
    <dbReference type="NCBI Taxonomy" id="1586481"/>
    <lineage>
        <taxon>Eukaryota</taxon>
        <taxon>Metazoa</taxon>
        <taxon>Ecdysozoa</taxon>
        <taxon>Arthropoda</taxon>
        <taxon>Hexapoda</taxon>
        <taxon>Insecta</taxon>
        <taxon>Pterygota</taxon>
        <taxon>Neoptera</taxon>
        <taxon>Endopterygota</taxon>
        <taxon>Coleoptera</taxon>
        <taxon>Polyphaga</taxon>
        <taxon>Cucujiformia</taxon>
        <taxon>Chrysomeloidea</taxon>
        <taxon>Cerambycidae</taxon>
        <taxon>Lamiinae</taxon>
        <taxon>Acanthocinini</taxon>
        <taxon>Exocentrus</taxon>
    </lineage>
</organism>
<dbReference type="CDD" id="cd20504">
    <property type="entry name" value="CYCLIN_CCNA_rpt1"/>
    <property type="match status" value="1"/>
</dbReference>
<dbReference type="PROSITE" id="PS00292">
    <property type="entry name" value="CYCLINS"/>
    <property type="match status" value="1"/>
</dbReference>
<dbReference type="Proteomes" id="UP001159042">
    <property type="component" value="Unassembled WGS sequence"/>
</dbReference>
<keyword evidence="1" id="KW-0132">Cell division</keyword>
<dbReference type="InterPro" id="IPR036915">
    <property type="entry name" value="Cyclin-like_sf"/>
</dbReference>
<dbReference type="SMART" id="SM01332">
    <property type="entry name" value="Cyclin_C"/>
    <property type="match status" value="1"/>
</dbReference>
<keyword evidence="8" id="KW-1185">Reference proteome</keyword>
<dbReference type="Pfam" id="PF00134">
    <property type="entry name" value="Cyclin_N"/>
    <property type="match status" value="1"/>
</dbReference>
<dbReference type="Gene3D" id="1.10.472.10">
    <property type="entry name" value="Cyclin-like"/>
    <property type="match status" value="2"/>
</dbReference>
<feature type="domain" description="Cyclin-like" evidence="5">
    <location>
        <begin position="341"/>
        <end position="423"/>
    </location>
</feature>
<reference evidence="7 8" key="1">
    <citation type="journal article" date="2023" name="Insect Mol. Biol.">
        <title>Genome sequencing provides insights into the evolution of gene families encoding plant cell wall-degrading enzymes in longhorned beetles.</title>
        <authorList>
            <person name="Shin N.R."/>
            <person name="Okamura Y."/>
            <person name="Kirsch R."/>
            <person name="Pauchet Y."/>
        </authorList>
    </citation>
    <scope>NUCLEOTIDE SEQUENCE [LARGE SCALE GENOMIC DNA]</scope>
    <source>
        <strain evidence="7">EAD_L_NR</strain>
    </source>
</reference>
<evidence type="ECO:0000256" key="3">
    <source>
        <dbReference type="ARBA" id="ARBA00023306"/>
    </source>
</evidence>
<protein>
    <recommendedName>
        <fullName evidence="9">Cyclin A</fullName>
    </recommendedName>
</protein>
<dbReference type="EMBL" id="JANEYG010000006">
    <property type="protein sequence ID" value="KAJ8922769.1"/>
    <property type="molecule type" value="Genomic_DNA"/>
</dbReference>
<evidence type="ECO:0000313" key="8">
    <source>
        <dbReference type="Proteomes" id="UP001159042"/>
    </source>
</evidence>
<dbReference type="Pfam" id="PF02984">
    <property type="entry name" value="Cyclin_C"/>
    <property type="match status" value="1"/>
</dbReference>
<dbReference type="AlphaFoldDB" id="A0AAV8W8P1"/>
<dbReference type="InterPro" id="IPR048258">
    <property type="entry name" value="Cyclins_cyclin-box"/>
</dbReference>
<feature type="domain" description="Cyclin-like" evidence="5">
    <location>
        <begin position="244"/>
        <end position="328"/>
    </location>
</feature>
<dbReference type="PIRSF" id="PIRSF001771">
    <property type="entry name" value="Cyclin_A_B_D_E"/>
    <property type="match status" value="1"/>
</dbReference>
<dbReference type="FunFam" id="1.10.472.10:FF:000013">
    <property type="entry name" value="Cyclin A1"/>
    <property type="match status" value="1"/>
</dbReference>
<feature type="domain" description="Cyclin C-terminal" evidence="6">
    <location>
        <begin position="337"/>
        <end position="454"/>
    </location>
</feature>
<dbReference type="GO" id="GO:0044772">
    <property type="term" value="P:mitotic cell cycle phase transition"/>
    <property type="evidence" value="ECO:0007669"/>
    <property type="project" value="InterPro"/>
</dbReference>
<dbReference type="InterPro" id="IPR006671">
    <property type="entry name" value="Cyclin_N"/>
</dbReference>
<dbReference type="SUPFAM" id="SSF47954">
    <property type="entry name" value="Cyclin-like"/>
    <property type="match status" value="2"/>
</dbReference>
<sequence>MASIRIHEDQENRVPEIRQKQATMAVQQKRSVLGLIENDKQRTNAQNKAKQPLGLANVKVGGKNFDENEECRKENRKNLVNPIVPVAQFQAFKVYEDKAYEERMREIEEKLKRKIKPSTTLVQVYKGTSEDKRFYTKTEVAELERKQVEEDAAKGVYHTKPPLLLDSPSVMFIENSSALDVSPNIVETVLRPSKSNKDIFFEMEEYRNDIYKYLLEHELKHRPKPGYMKKQPDVTSNMRTILVDWLVEVGEEYKLHTETLYLSINFIDRFLSYMSVVRGKLQLVGTAAIFLASKYEEIYPPDISEFVYITDDTYTKRQVIRMEHLILKVLGFDISVASSLTFITAMCVMNGLNQKTTFLAMYLSELALLNGDVYLEFLPSVLAASAIAVARHTLGEEAWNEQLVASTGYRLIALKEGVEFLTQMFTLAPTYPQQAIQDKYKHQKYMHVSQMIPSETPIVFK</sequence>
<proteinExistence type="inferred from homology"/>
<dbReference type="InterPro" id="IPR046965">
    <property type="entry name" value="Cyclin_A/B-like"/>
</dbReference>
<keyword evidence="3" id="KW-0131">Cell cycle</keyword>
<accession>A0AAV8W8P1</accession>
<evidence type="ECO:0008006" key="9">
    <source>
        <dbReference type="Google" id="ProtNLM"/>
    </source>
</evidence>
<dbReference type="GO" id="GO:0005634">
    <property type="term" value="C:nucleus"/>
    <property type="evidence" value="ECO:0007669"/>
    <property type="project" value="UniProtKB-ARBA"/>
</dbReference>
<evidence type="ECO:0000256" key="2">
    <source>
        <dbReference type="ARBA" id="ARBA00023127"/>
    </source>
</evidence>
<name>A0AAV8W8P1_9CUCU</name>
<dbReference type="InterPro" id="IPR004367">
    <property type="entry name" value="Cyclin_C-dom"/>
</dbReference>
<comment type="similarity">
    <text evidence="4">Belongs to the cyclin family.</text>
</comment>
<comment type="caution">
    <text evidence="7">The sequence shown here is derived from an EMBL/GenBank/DDBJ whole genome shotgun (WGS) entry which is preliminary data.</text>
</comment>
<evidence type="ECO:0000256" key="1">
    <source>
        <dbReference type="ARBA" id="ARBA00022618"/>
    </source>
</evidence>
<dbReference type="FunFam" id="1.10.472.10:FF:000001">
    <property type="entry name" value="G2/mitotic-specific cyclin"/>
    <property type="match status" value="1"/>
</dbReference>
<evidence type="ECO:0000259" key="5">
    <source>
        <dbReference type="SMART" id="SM00385"/>
    </source>
</evidence>
<keyword evidence="2 4" id="KW-0195">Cyclin</keyword>
<evidence type="ECO:0000256" key="4">
    <source>
        <dbReference type="RuleBase" id="RU000383"/>
    </source>
</evidence>
<dbReference type="PANTHER" id="PTHR10177">
    <property type="entry name" value="CYCLINS"/>
    <property type="match status" value="1"/>
</dbReference>
<evidence type="ECO:0000313" key="7">
    <source>
        <dbReference type="EMBL" id="KAJ8922769.1"/>
    </source>
</evidence>
<dbReference type="InterPro" id="IPR013763">
    <property type="entry name" value="Cyclin-like_dom"/>
</dbReference>
<evidence type="ECO:0000259" key="6">
    <source>
        <dbReference type="SMART" id="SM01332"/>
    </source>
</evidence>
<dbReference type="InterPro" id="IPR039361">
    <property type="entry name" value="Cyclin"/>
</dbReference>
<dbReference type="SMART" id="SM00385">
    <property type="entry name" value="CYCLIN"/>
    <property type="match status" value="2"/>
</dbReference>
<gene>
    <name evidence="7" type="ORF">NQ315_007804</name>
</gene>